<organism evidence="1">
    <name type="scientific">Albugo laibachii Nc14</name>
    <dbReference type="NCBI Taxonomy" id="890382"/>
    <lineage>
        <taxon>Eukaryota</taxon>
        <taxon>Sar</taxon>
        <taxon>Stramenopiles</taxon>
        <taxon>Oomycota</taxon>
        <taxon>Peronosporomycetes</taxon>
        <taxon>Albuginales</taxon>
        <taxon>Albuginaceae</taxon>
        <taxon>Albugo</taxon>
    </lineage>
</organism>
<name>F0X008_9STRA</name>
<reference evidence="1" key="1">
    <citation type="journal article" date="2011" name="PLoS Biol.">
        <title>Gene gain and loss during evolution of obligate parasitism in the white rust pathogen of Arabidopsis thaliana.</title>
        <authorList>
            <person name="Kemen E."/>
            <person name="Gardiner A."/>
            <person name="Schultz-Larsen T."/>
            <person name="Kemen A.C."/>
            <person name="Balmuth A.L."/>
            <person name="Robert-Seilaniantz A."/>
            <person name="Bailey K."/>
            <person name="Holub E."/>
            <person name="Studholme D.J."/>
            <person name="Maclean D."/>
            <person name="Jones J.D."/>
        </authorList>
    </citation>
    <scope>NUCLEOTIDE SEQUENCE</scope>
</reference>
<evidence type="ECO:0000313" key="1">
    <source>
        <dbReference type="EMBL" id="CCA27089.1"/>
    </source>
</evidence>
<dbReference type="HOGENOM" id="CLU_2692944_0_0_1"/>
<protein>
    <submittedName>
        <fullName evidence="1">AlNc14C454G11749 protein</fullName>
    </submittedName>
</protein>
<reference evidence="1" key="2">
    <citation type="submission" date="2011-02" db="EMBL/GenBank/DDBJ databases">
        <authorList>
            <person name="MacLean D."/>
        </authorList>
    </citation>
    <scope>NUCLEOTIDE SEQUENCE</scope>
</reference>
<sequence length="74" mass="8130">MLPRCSKYFSCGGDRNPSLLGCSALPGRYKDQVINPASALVHTSLRNMPPPVHRGALRLLKSKLFDCTHHLLTA</sequence>
<accession>F0X008</accession>
<dbReference type="AlphaFoldDB" id="F0X008"/>
<dbReference type="EMBL" id="FR824497">
    <property type="protein sequence ID" value="CCA27089.1"/>
    <property type="molecule type" value="Genomic_DNA"/>
</dbReference>
<gene>
    <name evidence="1" type="primary">AlNc14C454G11749</name>
    <name evidence="1" type="ORF">ALNC14_132330</name>
</gene>
<proteinExistence type="predicted"/>